<dbReference type="EMBL" id="BAAALD010000114">
    <property type="protein sequence ID" value="GAA1119626.1"/>
    <property type="molecule type" value="Genomic_DNA"/>
</dbReference>
<evidence type="ECO:0000256" key="1">
    <source>
        <dbReference type="ARBA" id="ARBA00001971"/>
    </source>
</evidence>
<dbReference type="InterPro" id="IPR036396">
    <property type="entry name" value="Cyt_P450_sf"/>
</dbReference>
<dbReference type="PANTHER" id="PTHR24305:SF166">
    <property type="entry name" value="CYTOCHROME P450 12A4, MITOCHONDRIAL-RELATED"/>
    <property type="match status" value="1"/>
</dbReference>
<sequence length="500" mass="54166">MRTYSANSFCVSRRAYASAYAAAADPKGHTDVVRTAPTHPGPRTPGSDRSGLPLPPGPPEEIDMAVMREAPLAFITDLARTYGDITRHRAGGDTVYLLNRPEYARHVLKDNGANYTKQDTPDDAMLRPLLGNGLLTSNGADWARQRRLTAPAFRPSSVRSFDGIVTEATTALLERWRPSVEAGSPIAVDDHLTALTLGILTHAILGADIDGIGEGFGRAVDAVNRCIGHYVPDPDPDPADTAQRYAAFSRARVFLNTVTRTLIASRRAAGCPVSGGDAVGGTDGGAGNLLDTMMSGDHLVSDEDLRDQVLTIVMAGHETTAKSLSWTLYLLDRHPEEAARVREEIDRVLGGRPPTAADLPDLPACRRAVQEAMRLYPPVWLISRRAIGPDVIGGYRVEPGTLVCVSQWVLHRHPDHWDAPEEFRPDRFDGASFPSHLYLPFGGGDRICVGQHFALLEAVLVLATLLQSVRLEVVDGLAVEPEALVTLRPKNGMTMIARPR</sequence>
<feature type="region of interest" description="Disordered" evidence="4">
    <location>
        <begin position="27"/>
        <end position="59"/>
    </location>
</feature>
<gene>
    <name evidence="5" type="ORF">GCM10009663_69380</name>
</gene>
<comment type="caution">
    <text evidence="5">The sequence shown here is derived from an EMBL/GenBank/DDBJ whole genome shotgun (WGS) entry which is preliminary data.</text>
</comment>
<dbReference type="PANTHER" id="PTHR24305">
    <property type="entry name" value="CYTOCHROME P450"/>
    <property type="match status" value="1"/>
</dbReference>
<evidence type="ECO:0000256" key="3">
    <source>
        <dbReference type="RuleBase" id="RU000461"/>
    </source>
</evidence>
<dbReference type="PRINTS" id="PR00385">
    <property type="entry name" value="P450"/>
</dbReference>
<keyword evidence="3" id="KW-0479">Metal-binding</keyword>
<evidence type="ECO:0000256" key="4">
    <source>
        <dbReference type="SAM" id="MobiDB-lite"/>
    </source>
</evidence>
<dbReference type="PROSITE" id="PS00086">
    <property type="entry name" value="CYTOCHROME_P450"/>
    <property type="match status" value="1"/>
</dbReference>
<reference evidence="5 6" key="1">
    <citation type="journal article" date="2019" name="Int. J. Syst. Evol. Microbiol.">
        <title>The Global Catalogue of Microorganisms (GCM) 10K type strain sequencing project: providing services to taxonomists for standard genome sequencing and annotation.</title>
        <authorList>
            <consortium name="The Broad Institute Genomics Platform"/>
            <consortium name="The Broad Institute Genome Sequencing Center for Infectious Disease"/>
            <person name="Wu L."/>
            <person name="Ma J."/>
        </authorList>
    </citation>
    <scope>NUCLEOTIDE SEQUENCE [LARGE SCALE GENOMIC DNA]</scope>
    <source>
        <strain evidence="5 6">JCM 13002</strain>
    </source>
</reference>
<dbReference type="InterPro" id="IPR017972">
    <property type="entry name" value="Cyt_P450_CS"/>
</dbReference>
<protein>
    <submittedName>
        <fullName evidence="5">Cytochrome P450</fullName>
    </submittedName>
</protein>
<dbReference type="SUPFAM" id="SSF48264">
    <property type="entry name" value="Cytochrome P450"/>
    <property type="match status" value="1"/>
</dbReference>
<keyword evidence="3" id="KW-0349">Heme</keyword>
<dbReference type="InterPro" id="IPR002401">
    <property type="entry name" value="Cyt_P450_E_grp-I"/>
</dbReference>
<keyword evidence="3" id="KW-0503">Monooxygenase</keyword>
<name>A0ABN1U4V6_9ACTN</name>
<evidence type="ECO:0000256" key="2">
    <source>
        <dbReference type="ARBA" id="ARBA00010617"/>
    </source>
</evidence>
<dbReference type="PRINTS" id="PR00463">
    <property type="entry name" value="EP450I"/>
</dbReference>
<keyword evidence="6" id="KW-1185">Reference proteome</keyword>
<dbReference type="Proteomes" id="UP001499987">
    <property type="component" value="Unassembled WGS sequence"/>
</dbReference>
<accession>A0ABN1U4V6</accession>
<dbReference type="InterPro" id="IPR001128">
    <property type="entry name" value="Cyt_P450"/>
</dbReference>
<evidence type="ECO:0000313" key="5">
    <source>
        <dbReference type="EMBL" id="GAA1119626.1"/>
    </source>
</evidence>
<organism evidence="5 6">
    <name type="scientific">Kitasatospora arboriphila</name>
    <dbReference type="NCBI Taxonomy" id="258052"/>
    <lineage>
        <taxon>Bacteria</taxon>
        <taxon>Bacillati</taxon>
        <taxon>Actinomycetota</taxon>
        <taxon>Actinomycetes</taxon>
        <taxon>Kitasatosporales</taxon>
        <taxon>Streptomycetaceae</taxon>
        <taxon>Kitasatospora</taxon>
    </lineage>
</organism>
<keyword evidence="3" id="KW-0560">Oxidoreductase</keyword>
<comment type="similarity">
    <text evidence="2 3">Belongs to the cytochrome P450 family.</text>
</comment>
<evidence type="ECO:0000313" key="6">
    <source>
        <dbReference type="Proteomes" id="UP001499987"/>
    </source>
</evidence>
<dbReference type="Gene3D" id="1.10.630.10">
    <property type="entry name" value="Cytochrome P450"/>
    <property type="match status" value="1"/>
</dbReference>
<comment type="cofactor">
    <cofactor evidence="1">
        <name>heme</name>
        <dbReference type="ChEBI" id="CHEBI:30413"/>
    </cofactor>
</comment>
<dbReference type="Pfam" id="PF00067">
    <property type="entry name" value="p450"/>
    <property type="match status" value="1"/>
</dbReference>
<dbReference type="InterPro" id="IPR050121">
    <property type="entry name" value="Cytochrome_P450_monoxygenase"/>
</dbReference>
<proteinExistence type="inferred from homology"/>
<keyword evidence="3" id="KW-0408">Iron</keyword>